<evidence type="ECO:0000256" key="8">
    <source>
        <dbReference type="ARBA" id="ARBA00023065"/>
    </source>
</evidence>
<dbReference type="Gene3D" id="2.170.130.10">
    <property type="entry name" value="TonB-dependent receptor, plug domain"/>
    <property type="match status" value="1"/>
</dbReference>
<evidence type="ECO:0000313" key="17">
    <source>
        <dbReference type="Proteomes" id="UP000182114"/>
    </source>
</evidence>
<dbReference type="InterPro" id="IPR037066">
    <property type="entry name" value="Plug_dom_sf"/>
</dbReference>
<name>A0A1G7E4C8_9FLAO</name>
<keyword evidence="9 12" id="KW-0798">TonB box</keyword>
<evidence type="ECO:0000256" key="7">
    <source>
        <dbReference type="ARBA" id="ARBA00023004"/>
    </source>
</evidence>
<comment type="subcellular location">
    <subcellularLocation>
        <location evidence="1">Cell outer membrane</location>
        <topology evidence="1">Multi-pass membrane protein</topology>
    </subcellularLocation>
</comment>
<dbReference type="Gene3D" id="2.40.170.20">
    <property type="entry name" value="TonB-dependent receptor, beta-barrel domain"/>
    <property type="match status" value="1"/>
</dbReference>
<evidence type="ECO:0000259" key="14">
    <source>
        <dbReference type="Pfam" id="PF00593"/>
    </source>
</evidence>
<dbReference type="SUPFAM" id="SSF49464">
    <property type="entry name" value="Carboxypeptidase regulatory domain-like"/>
    <property type="match status" value="1"/>
</dbReference>
<keyword evidence="2" id="KW-0813">Transport</keyword>
<keyword evidence="16" id="KW-0675">Receptor</keyword>
<evidence type="ECO:0000256" key="3">
    <source>
        <dbReference type="ARBA" id="ARBA00022452"/>
    </source>
</evidence>
<dbReference type="GO" id="GO:0009279">
    <property type="term" value="C:cell outer membrane"/>
    <property type="evidence" value="ECO:0007669"/>
    <property type="project" value="UniProtKB-SubCell"/>
</dbReference>
<dbReference type="Pfam" id="PF00593">
    <property type="entry name" value="TonB_dep_Rec_b-barrel"/>
    <property type="match status" value="1"/>
</dbReference>
<evidence type="ECO:0000256" key="12">
    <source>
        <dbReference type="RuleBase" id="RU003357"/>
    </source>
</evidence>
<evidence type="ECO:0000256" key="1">
    <source>
        <dbReference type="ARBA" id="ARBA00004571"/>
    </source>
</evidence>
<evidence type="ECO:0000259" key="15">
    <source>
        <dbReference type="Pfam" id="PF07715"/>
    </source>
</evidence>
<keyword evidence="5" id="KW-0812">Transmembrane</keyword>
<evidence type="ECO:0000256" key="11">
    <source>
        <dbReference type="ARBA" id="ARBA00023237"/>
    </source>
</evidence>
<dbReference type="PANTHER" id="PTHR32552">
    <property type="entry name" value="FERRICHROME IRON RECEPTOR-RELATED"/>
    <property type="match status" value="1"/>
</dbReference>
<dbReference type="RefSeq" id="WP_074537435.1">
    <property type="nucleotide sequence ID" value="NZ_FNBD01000002.1"/>
</dbReference>
<comment type="similarity">
    <text evidence="12">Belongs to the TonB-dependent receptor family.</text>
</comment>
<keyword evidence="10 12" id="KW-0472">Membrane</keyword>
<dbReference type="InterPro" id="IPR039426">
    <property type="entry name" value="TonB-dep_rcpt-like"/>
</dbReference>
<dbReference type="SUPFAM" id="SSF56935">
    <property type="entry name" value="Porins"/>
    <property type="match status" value="1"/>
</dbReference>
<feature type="domain" description="TonB-dependent receptor-like beta-barrel" evidence="14">
    <location>
        <begin position="347"/>
        <end position="885"/>
    </location>
</feature>
<keyword evidence="8" id="KW-0406">Ion transport</keyword>
<dbReference type="InterPro" id="IPR000531">
    <property type="entry name" value="Beta-barrel_TonB"/>
</dbReference>
<evidence type="ECO:0000313" key="16">
    <source>
        <dbReference type="EMBL" id="SDE58588.1"/>
    </source>
</evidence>
<dbReference type="InterPro" id="IPR008969">
    <property type="entry name" value="CarboxyPept-like_regulatory"/>
</dbReference>
<reference evidence="17" key="1">
    <citation type="submission" date="2016-10" db="EMBL/GenBank/DDBJ databases">
        <authorList>
            <person name="Varghese N."/>
            <person name="Submissions S."/>
        </authorList>
    </citation>
    <scope>NUCLEOTIDE SEQUENCE [LARGE SCALE GENOMIC DNA]</scope>
    <source>
        <strain evidence="17">DSM 24729</strain>
    </source>
</reference>
<keyword evidence="17" id="KW-1185">Reference proteome</keyword>
<dbReference type="Proteomes" id="UP000182114">
    <property type="component" value="Unassembled WGS sequence"/>
</dbReference>
<evidence type="ECO:0000256" key="9">
    <source>
        <dbReference type="ARBA" id="ARBA00023077"/>
    </source>
</evidence>
<feature type="signal peptide" evidence="13">
    <location>
        <begin position="1"/>
        <end position="22"/>
    </location>
</feature>
<dbReference type="InterPro" id="IPR012910">
    <property type="entry name" value="Plug_dom"/>
</dbReference>
<feature type="domain" description="TonB-dependent receptor plug" evidence="15">
    <location>
        <begin position="122"/>
        <end position="236"/>
    </location>
</feature>
<accession>A0A1G7E4C8</accession>
<organism evidence="16 17">
    <name type="scientific">Cellulophaga baltica</name>
    <dbReference type="NCBI Taxonomy" id="76594"/>
    <lineage>
        <taxon>Bacteria</taxon>
        <taxon>Pseudomonadati</taxon>
        <taxon>Bacteroidota</taxon>
        <taxon>Flavobacteriia</taxon>
        <taxon>Flavobacteriales</taxon>
        <taxon>Flavobacteriaceae</taxon>
        <taxon>Cellulophaga</taxon>
    </lineage>
</organism>
<protein>
    <submittedName>
        <fullName evidence="16">Outer membrane receptor proteins, mostly Fe transport</fullName>
    </submittedName>
</protein>
<keyword evidence="6 13" id="KW-0732">Signal</keyword>
<evidence type="ECO:0000256" key="10">
    <source>
        <dbReference type="ARBA" id="ARBA00023136"/>
    </source>
</evidence>
<keyword evidence="4" id="KW-0410">Iron transport</keyword>
<sequence length="939" mass="103330">MNKIKSISLFLVGMLSIFCVYAQEASYSGTVTDVHGEPIEGATLHFNASSIYGITNTEGAFEIQNIPLGTYKISIAHLGYKKLDFEAEITENASDKNLILEGDYLSLQAVVVTGSFTSLEAKNTATSVSTLEHKRLKQIYPQGTASLLQNITGTFTDASAGEVFTKVYTRGISAAAEDDLGWYYVTLQEDGLPVSLVQHSYYSPDLFHRVDLMTQRVEAIRGGSASITAMNAPGGIYNFISPGIRNEFGGEVQVLSALQHSGNTLFKVDGVIGGPLGSNWFFNAGGHYRKDEGARDVDFTFSKRGQFKFNVIKKFDKGSLKLHGKLLDDYTNRWTGVAATNWENPEAAFGQNFNSTSLLMPEFTAAIPDSRNLQEGATNSFNPAQGVHAKDLAFGADFFQDLGNNWSLQNLIKYSNKNANWQTSISNAFVSLDNPLAYFISGASFPIGEVVFRDTQSGSEIARVNNAGILAGEPAEYIGNGTLPNDAIMGTSAWYKENKASEWMNEFSLHKKIAQHNFTGGLALGFSDTSLFTQGSFGYVTYEPNSKMLQVSLENPNEPTILLSDENGISNYGGLFFVNAEAQVSQIAAFMNDRWEITDRIDVDLGLRYEDIRHKGSKDRYAPFSQDGGLDGDATTAYDNGILAPTGDKDAFDFNYNYLSFSGGLNFKINKEASLFTRLSKGNKAPELNYYFNNFANVPINKKGEVQKITQAEFGIKYSLSDFSLTSTVFWSQLDNIGNANFEFDGDTNSIFYTPILFNTSRTLGLEWEAVYTPFRNFKFLFNGVLQNPKATEWLVYDAAGSVAVADDTTVDYSGNTLPFNPKVMFNVLGAYQLDKLSVHYKWQFMGKRQGNVANAFRLADYSISDAGIGYQFTKHISANLLVVNMFNSDGLANFFGANSFGANANGATSEFIQNNPDESFVVVPVLPRSTSLRVNYTF</sequence>
<evidence type="ECO:0000256" key="13">
    <source>
        <dbReference type="SAM" id="SignalP"/>
    </source>
</evidence>
<evidence type="ECO:0000256" key="2">
    <source>
        <dbReference type="ARBA" id="ARBA00022448"/>
    </source>
</evidence>
<evidence type="ECO:0000256" key="4">
    <source>
        <dbReference type="ARBA" id="ARBA00022496"/>
    </source>
</evidence>
<dbReference type="Gene3D" id="2.60.40.1120">
    <property type="entry name" value="Carboxypeptidase-like, regulatory domain"/>
    <property type="match status" value="1"/>
</dbReference>
<feature type="chain" id="PRO_5010288753" evidence="13">
    <location>
        <begin position="23"/>
        <end position="939"/>
    </location>
</feature>
<dbReference type="AlphaFoldDB" id="A0A1G7E4C8"/>
<dbReference type="Pfam" id="PF13715">
    <property type="entry name" value="CarbopepD_reg_2"/>
    <property type="match status" value="1"/>
</dbReference>
<proteinExistence type="inferred from homology"/>
<keyword evidence="3" id="KW-1134">Transmembrane beta strand</keyword>
<evidence type="ECO:0000256" key="5">
    <source>
        <dbReference type="ARBA" id="ARBA00022692"/>
    </source>
</evidence>
<gene>
    <name evidence="16" type="ORF">SAMN04487992_10286</name>
</gene>
<dbReference type="EMBL" id="FNBD01000002">
    <property type="protein sequence ID" value="SDE58588.1"/>
    <property type="molecule type" value="Genomic_DNA"/>
</dbReference>
<dbReference type="GO" id="GO:0015344">
    <property type="term" value="F:siderophore uptake transmembrane transporter activity"/>
    <property type="evidence" value="ECO:0007669"/>
    <property type="project" value="TreeGrafter"/>
</dbReference>
<dbReference type="PANTHER" id="PTHR32552:SF89">
    <property type="entry name" value="CATECHOLATE SIDEROPHORE RECEPTOR FIU"/>
    <property type="match status" value="1"/>
</dbReference>
<evidence type="ECO:0000256" key="6">
    <source>
        <dbReference type="ARBA" id="ARBA00022729"/>
    </source>
</evidence>
<keyword evidence="7" id="KW-0408">Iron</keyword>
<keyword evidence="11" id="KW-0998">Cell outer membrane</keyword>
<dbReference type="Pfam" id="PF07715">
    <property type="entry name" value="Plug"/>
    <property type="match status" value="1"/>
</dbReference>
<dbReference type="InterPro" id="IPR036942">
    <property type="entry name" value="Beta-barrel_TonB_sf"/>
</dbReference>